<keyword evidence="1" id="KW-1133">Transmembrane helix</keyword>
<organism evidence="2 3">
    <name type="scientific">Roseiconus lacunae</name>
    <dbReference type="NCBI Taxonomy" id="2605694"/>
    <lineage>
        <taxon>Bacteria</taxon>
        <taxon>Pseudomonadati</taxon>
        <taxon>Planctomycetota</taxon>
        <taxon>Planctomycetia</taxon>
        <taxon>Pirellulales</taxon>
        <taxon>Pirellulaceae</taxon>
        <taxon>Roseiconus</taxon>
    </lineage>
</organism>
<reference evidence="2 3" key="1">
    <citation type="submission" date="2023-06" db="EMBL/GenBank/DDBJ databases">
        <title>Roseiconus lacunae JC819 isolated from Gulf of Mannar region, Tamil Nadu.</title>
        <authorList>
            <person name="Pk S."/>
            <person name="Ch S."/>
            <person name="Ch V.R."/>
        </authorList>
    </citation>
    <scope>NUCLEOTIDE SEQUENCE [LARGE SCALE GENOMIC DNA]</scope>
    <source>
        <strain evidence="2 3">JC819</strain>
    </source>
</reference>
<dbReference type="RefSeq" id="WP_200836538.1">
    <property type="nucleotide sequence ID" value="NZ_JASZZN010000005.1"/>
</dbReference>
<evidence type="ECO:0000313" key="3">
    <source>
        <dbReference type="Proteomes" id="UP001239462"/>
    </source>
</evidence>
<protein>
    <submittedName>
        <fullName evidence="2">Uncharacterized protein</fullName>
    </submittedName>
</protein>
<proteinExistence type="predicted"/>
<feature type="transmembrane region" description="Helical" evidence="1">
    <location>
        <begin position="83"/>
        <end position="106"/>
    </location>
</feature>
<keyword evidence="1" id="KW-0472">Membrane</keyword>
<sequence length="108" mass="11300">MVVTVIAVWVMQVTVDKIVNVVAVRDGFMPTAGTVNVTGIMTAALMCRGATVGVGVTNFDAMLYNGAVVIDVMQVTIVQIVNMITMLDAGVFAIGAVLVVVMIVCLTH</sequence>
<keyword evidence="3" id="KW-1185">Reference proteome</keyword>
<comment type="caution">
    <text evidence="2">The sequence shown here is derived from an EMBL/GenBank/DDBJ whole genome shotgun (WGS) entry which is preliminary data.</text>
</comment>
<evidence type="ECO:0000313" key="2">
    <source>
        <dbReference type="EMBL" id="MDM4015511.1"/>
    </source>
</evidence>
<dbReference type="EMBL" id="JASZZN010000005">
    <property type="protein sequence ID" value="MDM4015511.1"/>
    <property type="molecule type" value="Genomic_DNA"/>
</dbReference>
<evidence type="ECO:0000256" key="1">
    <source>
        <dbReference type="SAM" id="Phobius"/>
    </source>
</evidence>
<name>A0ABT7PH38_9BACT</name>
<keyword evidence="1" id="KW-0812">Transmembrane</keyword>
<gene>
    <name evidence="2" type="ORF">QTN89_08735</name>
</gene>
<accession>A0ABT7PH38</accession>
<dbReference type="Proteomes" id="UP001239462">
    <property type="component" value="Unassembled WGS sequence"/>
</dbReference>